<feature type="compositionally biased region" description="Low complexity" evidence="1">
    <location>
        <begin position="593"/>
        <end position="606"/>
    </location>
</feature>
<evidence type="ECO:0000256" key="2">
    <source>
        <dbReference type="SAM" id="SignalP"/>
    </source>
</evidence>
<dbReference type="OrthoDB" id="7847197at2"/>
<feature type="signal peptide" evidence="2">
    <location>
        <begin position="1"/>
        <end position="17"/>
    </location>
</feature>
<name>A0A2C9CSQ3_9RHOB</name>
<dbReference type="RefSeq" id="WP_097929967.1">
    <property type="nucleotide sequence ID" value="NZ_OCTN01000004.1"/>
</dbReference>
<dbReference type="Proteomes" id="UP000220034">
    <property type="component" value="Unassembled WGS sequence"/>
</dbReference>
<proteinExistence type="predicted"/>
<evidence type="ECO:0000256" key="1">
    <source>
        <dbReference type="SAM" id="MobiDB-lite"/>
    </source>
</evidence>
<evidence type="ECO:0000313" key="3">
    <source>
        <dbReference type="EMBL" id="SOH94386.1"/>
    </source>
</evidence>
<reference evidence="4" key="1">
    <citation type="submission" date="2017-09" db="EMBL/GenBank/DDBJ databases">
        <authorList>
            <person name="Varghese N."/>
            <person name="Submissions S."/>
        </authorList>
    </citation>
    <scope>NUCLEOTIDE SEQUENCE [LARGE SCALE GENOMIC DNA]</scope>
    <source>
        <strain evidence="4">C7</strain>
    </source>
</reference>
<feature type="region of interest" description="Disordered" evidence="1">
    <location>
        <begin position="572"/>
        <end position="606"/>
    </location>
</feature>
<organism evidence="3 4">
    <name type="scientific">Pontivivens marinum</name>
    <dbReference type="NCBI Taxonomy" id="1690039"/>
    <lineage>
        <taxon>Bacteria</taxon>
        <taxon>Pseudomonadati</taxon>
        <taxon>Pseudomonadota</taxon>
        <taxon>Alphaproteobacteria</taxon>
        <taxon>Rhodobacterales</taxon>
        <taxon>Paracoccaceae</taxon>
        <taxon>Pontivivens</taxon>
    </lineage>
</organism>
<accession>A0A2C9CSQ3</accession>
<sequence length="633" mass="68337">MRFVIALLAIIASPAMAQNKIAVRSGEHGTFTRLVIDAIPPEGWSAAQNERTVTLNLPNFNTLATSGIFARIPRTRLLSTQTSGSQFTLRLGCDCPVQVFSLENRVLVIDIRDPNSAPVTQAIDLAAPPAEQVAQDESTEPAPTEMAAPPVPNLDTIRDRLVEQLTRAADQGLLSLSDTPPEPEDIESMLPEALEISEPAPEIIPTGDTPEVEPRIDIRTAFERPQNYTPPSRSECTLPTPITEGTAVDRYNEYIKVRGGLYREFDTIDRVQLRRTVLLAIGLGLGTEAQLHLEMHGELLPNRDVLWYMAGIVDGRRSGASLPRLSSCDGASGFWSRLTDDRAHIAALYAAEDLETLAEIPPEFRVLMAEHAAEHWLELSMPATAQRAFELAQRTGIPLSAQMQLISAKISQMDGNYDRAERQFNHLAGNSGIAGLQARIGLVEIGLTKNEPIARAAELDLAATAFQMRGTELGRTAIRLLASIRARSGNLSSSLHLLTTSAQREPEMAEIWQHVAAELIIETTVDSPDYARAVLNYADFLPAGSAGDSARIAAAQGLDQLGLPTDADWIAPPTANRAPVPAEESLETTLPQAPAATDSADTPTSLASAQQLIEAGRALRLSTVELISAVGEP</sequence>
<keyword evidence="2" id="KW-0732">Signal</keyword>
<protein>
    <submittedName>
        <fullName evidence="3">Uncharacterized protein</fullName>
    </submittedName>
</protein>
<dbReference type="EMBL" id="OCTN01000004">
    <property type="protein sequence ID" value="SOH94386.1"/>
    <property type="molecule type" value="Genomic_DNA"/>
</dbReference>
<evidence type="ECO:0000313" key="4">
    <source>
        <dbReference type="Proteomes" id="UP000220034"/>
    </source>
</evidence>
<feature type="region of interest" description="Disordered" evidence="1">
    <location>
        <begin position="129"/>
        <end position="152"/>
    </location>
</feature>
<gene>
    <name evidence="3" type="ORF">SAMN06273572_10484</name>
</gene>
<feature type="chain" id="PRO_5012226055" evidence="2">
    <location>
        <begin position="18"/>
        <end position="633"/>
    </location>
</feature>
<dbReference type="AlphaFoldDB" id="A0A2C9CSQ3"/>
<keyword evidence="4" id="KW-1185">Reference proteome</keyword>